<comment type="caution">
    <text evidence="2">The sequence shown here is derived from an EMBL/GenBank/DDBJ whole genome shotgun (WGS) entry which is preliminary data.</text>
</comment>
<dbReference type="SMART" id="SM00327">
    <property type="entry name" value="VWA"/>
    <property type="match status" value="1"/>
</dbReference>
<dbReference type="InterPro" id="IPR002035">
    <property type="entry name" value="VWF_A"/>
</dbReference>
<evidence type="ECO:0000259" key="1">
    <source>
        <dbReference type="PROSITE" id="PS50234"/>
    </source>
</evidence>
<evidence type="ECO:0000313" key="3">
    <source>
        <dbReference type="Proteomes" id="UP000228947"/>
    </source>
</evidence>
<sequence length="174" mass="19434">SGSMRERNRMENARTGAAAFVDQLGDTDRLTLIAFNDSQTLIFDNLQVGPNRERMKRDILSLIPGSGTALFDSIAFAIERQQDRLSRDAINAIVVLTDGEDTNSTRFRDASALMERFGMNAESPVDISIFTIGYDLDEAGLRPLRIIAERGRGAFYEGKADNIRQVYLDLSTFF</sequence>
<protein>
    <recommendedName>
        <fullName evidence="1">VWFA domain-containing protein</fullName>
    </recommendedName>
</protein>
<reference evidence="2 3" key="1">
    <citation type="submission" date="2017-11" db="EMBL/GenBank/DDBJ databases">
        <title>Evolution of Phototrophy in the Chloroflexi Phylum Driven by Horizontal Gene Transfer.</title>
        <authorList>
            <person name="Ward L.M."/>
            <person name="Hemp J."/>
            <person name="Shih P.M."/>
            <person name="Mcglynn S.E."/>
            <person name="Fischer W."/>
        </authorList>
    </citation>
    <scope>NUCLEOTIDE SEQUENCE [LARGE SCALE GENOMIC DNA]</scope>
    <source>
        <strain evidence="2">CP1_1M</strain>
    </source>
</reference>
<feature type="non-terminal residue" evidence="2">
    <location>
        <position position="1"/>
    </location>
</feature>
<dbReference type="EMBL" id="PGTL01000077">
    <property type="protein sequence ID" value="PJF41796.1"/>
    <property type="molecule type" value="Genomic_DNA"/>
</dbReference>
<evidence type="ECO:0000313" key="2">
    <source>
        <dbReference type="EMBL" id="PJF41796.1"/>
    </source>
</evidence>
<dbReference type="Gene3D" id="3.40.50.410">
    <property type="entry name" value="von Willebrand factor, type A domain"/>
    <property type="match status" value="1"/>
</dbReference>
<organism evidence="2 3">
    <name type="scientific">Candidatus Thermofonsia Clade 1 bacterium</name>
    <dbReference type="NCBI Taxonomy" id="2364210"/>
    <lineage>
        <taxon>Bacteria</taxon>
        <taxon>Bacillati</taxon>
        <taxon>Chloroflexota</taxon>
        <taxon>Candidatus Thermofontia</taxon>
        <taxon>Candidatus Thermofonsia Clade 1</taxon>
    </lineage>
</organism>
<dbReference type="InterPro" id="IPR036465">
    <property type="entry name" value="vWFA_dom_sf"/>
</dbReference>
<dbReference type="PANTHER" id="PTHR10579:SF43">
    <property type="entry name" value="ZINC FINGER (C3HC4-TYPE RING FINGER) FAMILY PROTEIN"/>
    <property type="match status" value="1"/>
</dbReference>
<feature type="domain" description="VWFA" evidence="1">
    <location>
        <begin position="1"/>
        <end position="170"/>
    </location>
</feature>
<dbReference type="PROSITE" id="PS50234">
    <property type="entry name" value="VWFA"/>
    <property type="match status" value="1"/>
</dbReference>
<dbReference type="Proteomes" id="UP000228947">
    <property type="component" value="Unassembled WGS sequence"/>
</dbReference>
<dbReference type="SUPFAM" id="SSF53300">
    <property type="entry name" value="vWA-like"/>
    <property type="match status" value="1"/>
</dbReference>
<accession>A0A2M8PW63</accession>
<dbReference type="Pfam" id="PF00092">
    <property type="entry name" value="VWA"/>
    <property type="match status" value="1"/>
</dbReference>
<name>A0A2M8PW63_9CHLR</name>
<dbReference type="AlphaFoldDB" id="A0A2M8PW63"/>
<gene>
    <name evidence="2" type="ORF">CUN50_06040</name>
</gene>
<dbReference type="PANTHER" id="PTHR10579">
    <property type="entry name" value="CALCIUM-ACTIVATED CHLORIDE CHANNEL REGULATOR"/>
    <property type="match status" value="1"/>
</dbReference>
<dbReference type="InterPro" id="IPR051266">
    <property type="entry name" value="CLCR"/>
</dbReference>
<proteinExistence type="predicted"/>